<feature type="DNA-binding region" description="OmpR/PhoB-type" evidence="5">
    <location>
        <begin position="1"/>
        <end position="100"/>
    </location>
</feature>
<gene>
    <name evidence="7" type="ORF">Pa4123_61410</name>
</gene>
<proteinExistence type="inferred from homology"/>
<dbReference type="InterPro" id="IPR036388">
    <property type="entry name" value="WH-like_DNA-bd_sf"/>
</dbReference>
<dbReference type="Pfam" id="PF03704">
    <property type="entry name" value="BTAD"/>
    <property type="match status" value="1"/>
</dbReference>
<feature type="domain" description="OmpR/PhoB-type" evidence="6">
    <location>
        <begin position="1"/>
        <end position="100"/>
    </location>
</feature>
<dbReference type="Gene3D" id="1.25.40.10">
    <property type="entry name" value="Tetratricopeptide repeat domain"/>
    <property type="match status" value="3"/>
</dbReference>
<dbReference type="Proteomes" id="UP001144280">
    <property type="component" value="Unassembled WGS sequence"/>
</dbReference>
<dbReference type="PROSITE" id="PS51755">
    <property type="entry name" value="OMPR_PHOB"/>
    <property type="match status" value="1"/>
</dbReference>
<dbReference type="InterPro" id="IPR011990">
    <property type="entry name" value="TPR-like_helical_dom_sf"/>
</dbReference>
<dbReference type="RefSeq" id="WP_281901461.1">
    <property type="nucleotide sequence ID" value="NZ_BSDI01000037.1"/>
</dbReference>
<dbReference type="SMART" id="SM01043">
    <property type="entry name" value="BTAD"/>
    <property type="match status" value="1"/>
</dbReference>
<evidence type="ECO:0000256" key="5">
    <source>
        <dbReference type="PROSITE-ProRule" id="PRU01091"/>
    </source>
</evidence>
<protein>
    <submittedName>
        <fullName evidence="7">SARP family transcriptional regulator</fullName>
    </submittedName>
</protein>
<dbReference type="SUPFAM" id="SSF48452">
    <property type="entry name" value="TPR-like"/>
    <property type="match status" value="3"/>
</dbReference>
<dbReference type="InterPro" id="IPR016032">
    <property type="entry name" value="Sig_transdc_resp-reg_C-effctor"/>
</dbReference>
<evidence type="ECO:0000256" key="1">
    <source>
        <dbReference type="ARBA" id="ARBA00005820"/>
    </source>
</evidence>
<dbReference type="InterPro" id="IPR051677">
    <property type="entry name" value="AfsR-DnrI-RedD_regulator"/>
</dbReference>
<dbReference type="InterPro" id="IPR005158">
    <property type="entry name" value="BTAD"/>
</dbReference>
<dbReference type="Pfam" id="PF00486">
    <property type="entry name" value="Trans_reg_C"/>
    <property type="match status" value="1"/>
</dbReference>
<accession>A0ABQ5R371</accession>
<dbReference type="CDD" id="cd15831">
    <property type="entry name" value="BTAD"/>
    <property type="match status" value="1"/>
</dbReference>
<comment type="caution">
    <text evidence="7">The sequence shown here is derived from an EMBL/GenBank/DDBJ whole genome shotgun (WGS) entry which is preliminary data.</text>
</comment>
<dbReference type="SUPFAM" id="SSF52540">
    <property type="entry name" value="P-loop containing nucleoside triphosphate hydrolases"/>
    <property type="match status" value="1"/>
</dbReference>
<dbReference type="InterPro" id="IPR001867">
    <property type="entry name" value="OmpR/PhoB-type_DNA-bd"/>
</dbReference>
<keyword evidence="8" id="KW-1185">Reference proteome</keyword>
<dbReference type="PANTHER" id="PTHR35807:SF1">
    <property type="entry name" value="TRANSCRIPTIONAL REGULATOR REDD"/>
    <property type="match status" value="1"/>
</dbReference>
<dbReference type="InterPro" id="IPR019734">
    <property type="entry name" value="TPR_rpt"/>
</dbReference>
<dbReference type="PRINTS" id="PR00364">
    <property type="entry name" value="DISEASERSIST"/>
</dbReference>
<dbReference type="PANTHER" id="PTHR35807">
    <property type="entry name" value="TRANSCRIPTIONAL REGULATOR REDD-RELATED"/>
    <property type="match status" value="1"/>
</dbReference>
<keyword evidence="2" id="KW-0805">Transcription regulation</keyword>
<name>A0ABQ5R371_9ACTN</name>
<keyword evidence="3 5" id="KW-0238">DNA-binding</keyword>
<dbReference type="Gene3D" id="1.10.10.10">
    <property type="entry name" value="Winged helix-like DNA-binding domain superfamily/Winged helix DNA-binding domain"/>
    <property type="match status" value="1"/>
</dbReference>
<evidence type="ECO:0000259" key="6">
    <source>
        <dbReference type="PROSITE" id="PS51755"/>
    </source>
</evidence>
<evidence type="ECO:0000256" key="2">
    <source>
        <dbReference type="ARBA" id="ARBA00023015"/>
    </source>
</evidence>
<dbReference type="SUPFAM" id="SSF46894">
    <property type="entry name" value="C-terminal effector domain of the bipartite response regulators"/>
    <property type="match status" value="1"/>
</dbReference>
<dbReference type="EMBL" id="BSDI01000037">
    <property type="protein sequence ID" value="GLI00865.1"/>
    <property type="molecule type" value="Genomic_DNA"/>
</dbReference>
<comment type="similarity">
    <text evidence="1">Belongs to the AfsR/DnrI/RedD regulatory family.</text>
</comment>
<evidence type="ECO:0000256" key="4">
    <source>
        <dbReference type="ARBA" id="ARBA00023163"/>
    </source>
</evidence>
<dbReference type="InterPro" id="IPR027417">
    <property type="entry name" value="P-loop_NTPase"/>
</dbReference>
<organism evidence="7 8">
    <name type="scientific">Phytohabitans aurantiacus</name>
    <dbReference type="NCBI Taxonomy" id="3016789"/>
    <lineage>
        <taxon>Bacteria</taxon>
        <taxon>Bacillati</taxon>
        <taxon>Actinomycetota</taxon>
        <taxon>Actinomycetes</taxon>
        <taxon>Micromonosporales</taxon>
        <taxon>Micromonosporaceae</taxon>
    </lineage>
</organism>
<evidence type="ECO:0000313" key="7">
    <source>
        <dbReference type="EMBL" id="GLI00865.1"/>
    </source>
</evidence>
<reference evidence="7" key="1">
    <citation type="submission" date="2022-12" db="EMBL/GenBank/DDBJ databases">
        <title>New Phytohabitans aurantiacus sp. RD004123 nov., an actinomycete isolated from soil.</title>
        <authorList>
            <person name="Triningsih D.W."/>
            <person name="Harunari E."/>
            <person name="Igarashi Y."/>
        </authorList>
    </citation>
    <scope>NUCLEOTIDE SEQUENCE</scope>
    <source>
        <strain evidence="7">RD004123</strain>
    </source>
</reference>
<sequence>MDFRLLGAVQAWSTDGQIPLGGWQRRALLALLLLHANRTVTVEQLTTLLWGERKPPRGSRRGLQVRVSQLRRLLDEADGGVGSTVRDRLVFRAPGYRLRVAADELDLHHFDRLVGQARERRAAGDPGQAAELLRQALALWRGPALEDVAAGCDMLVERQNRLEQRRLSAVEDRVEADLLLARHGDLVAELTELVAGNPLRQRLRGQLMLALSRCGQPAEALAVFHEGRRILVSELGLEPGPDLQRLQREILAGGTSPRPAAQPPVAEPRRAVRFTLPADTITFIGRTRELADITAVTDAARQGGVVAIHAIDGMPGVGKTALAIHAAHELAGRFPDRQVFIDLHAHTPDQPPTAPADALADLLIADGVDPRHLPDSLDGRAAMWRDRLAGSRTLVVLDNAASTDQITPLLPGTPDCLVLVTSRRQLADLTATHLLLDLLPAIDAIAMFTRLAPRAQSQADAVRDVVEVCGHLPLAIAIIASLYTRHPTWTLTQLVAEIRGRRLTATGEQHTVKAAFDLSYHHLPEPRQRFFRLLGLHPGSDIDGYAAAALTGVSYERALEELDALNNDHLLGEPTYRRYRMHDLVRDYAHAQATIRDPPEMRDQALANLLDYYQHTATRADAYLTRHTRSAASPTSKPAAAPELNDRKQAAAWLRTERANLLACIHHTTTHRLHEHAVGLIAGIAALLRTDGPWSLAIDLHHTAASIARQSGDQRGHANALHDLCIARRLAGSYPGAVDLLGQALSLYRAIGDRLGHANTVHELGTVRSLTGDYPGAADLLGQALWLFHAIGDRRGNANTLHELGVVRYLAGDYPGAADLLGRALNLHRVLRDQRGQATALRELGRVRRLTGDASGAASLLGQALKLYQAIGNRRGQAITLSELGIVRRLTGNPSGAADLLRQALNLHRAIGNRHDEGNVLTQLAAVRYVAGDYPSAEDLLRQALTILREVGAPHDEAETLNHIGTLHRLTERPEQARAFHRQALAIARVIRHRLAEAHALEGIGRAAIGFDDATTALVHLRQAMEIYHELGVPEATQLTLESHGLASSRDGSLW</sequence>
<dbReference type="SMART" id="SM00028">
    <property type="entry name" value="TPR"/>
    <property type="match status" value="8"/>
</dbReference>
<dbReference type="SMART" id="SM00862">
    <property type="entry name" value="Trans_reg_C"/>
    <property type="match status" value="1"/>
</dbReference>
<dbReference type="Pfam" id="PF13424">
    <property type="entry name" value="TPR_12"/>
    <property type="match status" value="3"/>
</dbReference>
<dbReference type="Gene3D" id="3.40.50.300">
    <property type="entry name" value="P-loop containing nucleotide triphosphate hydrolases"/>
    <property type="match status" value="1"/>
</dbReference>
<keyword evidence="4" id="KW-0804">Transcription</keyword>
<evidence type="ECO:0000256" key="3">
    <source>
        <dbReference type="ARBA" id="ARBA00023125"/>
    </source>
</evidence>
<evidence type="ECO:0000313" key="8">
    <source>
        <dbReference type="Proteomes" id="UP001144280"/>
    </source>
</evidence>